<evidence type="ECO:0000256" key="10">
    <source>
        <dbReference type="ARBA" id="ARBA00024323"/>
    </source>
</evidence>
<dbReference type="PRINTS" id="PR00979">
    <property type="entry name" value="TAFAZZIN"/>
</dbReference>
<keyword evidence="6" id="KW-0443">Lipid metabolism</keyword>
<keyword evidence="5" id="KW-0999">Mitochondrion inner membrane</keyword>
<evidence type="ECO:0000256" key="1">
    <source>
        <dbReference type="ARBA" id="ARBA00004137"/>
    </source>
</evidence>
<dbReference type="SUPFAM" id="SSF69593">
    <property type="entry name" value="Glycerol-3-phosphate (1)-acyltransferase"/>
    <property type="match status" value="1"/>
</dbReference>
<dbReference type="GO" id="GO:0035965">
    <property type="term" value="P:cardiolipin acyl-chain remodeling"/>
    <property type="evidence" value="ECO:0007669"/>
    <property type="project" value="TreeGrafter"/>
</dbReference>
<feature type="domain" description="Phospholipid/glycerol acyltransferase" evidence="15">
    <location>
        <begin position="192"/>
        <end position="316"/>
    </location>
</feature>
<comment type="similarity">
    <text evidence="2 13">Belongs to the taffazin family.</text>
</comment>
<evidence type="ECO:0000313" key="17">
    <source>
        <dbReference type="Proteomes" id="UP000494163"/>
    </source>
</evidence>
<evidence type="ECO:0000256" key="13">
    <source>
        <dbReference type="RuleBase" id="RU365062"/>
    </source>
</evidence>
<evidence type="ECO:0000259" key="15">
    <source>
        <dbReference type="SMART" id="SM00563"/>
    </source>
</evidence>
<dbReference type="InterPro" id="IPR002123">
    <property type="entry name" value="Plipid/glycerol_acylTrfase"/>
</dbReference>
<dbReference type="InterPro" id="IPR000872">
    <property type="entry name" value="Tafazzin"/>
</dbReference>
<dbReference type="STRING" id="30019.A0A0M4E9C4"/>
<evidence type="ECO:0000256" key="9">
    <source>
        <dbReference type="ARBA" id="ARBA00023315"/>
    </source>
</evidence>
<evidence type="ECO:0000256" key="14">
    <source>
        <dbReference type="SAM" id="MobiDB-lite"/>
    </source>
</evidence>
<dbReference type="OMA" id="TTGWFNT"/>
<dbReference type="GO" id="GO:0005741">
    <property type="term" value="C:mitochondrial outer membrane"/>
    <property type="evidence" value="ECO:0007669"/>
    <property type="project" value="UniProtKB-SubCell"/>
</dbReference>
<dbReference type="GO" id="GO:0007007">
    <property type="term" value="P:inner mitochondrial membrane organization"/>
    <property type="evidence" value="ECO:0007669"/>
    <property type="project" value="TreeGrafter"/>
</dbReference>
<evidence type="ECO:0000256" key="7">
    <source>
        <dbReference type="ARBA" id="ARBA00023128"/>
    </source>
</evidence>
<feature type="compositionally biased region" description="Low complexity" evidence="14">
    <location>
        <begin position="80"/>
        <end position="90"/>
    </location>
</feature>
<feature type="transmembrane region" description="Helical" evidence="13">
    <location>
        <begin position="145"/>
        <end position="168"/>
    </location>
</feature>
<keyword evidence="13" id="KW-1133">Transmembrane helix</keyword>
<accession>A0A0M4E9C4</accession>
<feature type="compositionally biased region" description="Polar residues" evidence="14">
    <location>
        <begin position="91"/>
        <end position="105"/>
    </location>
</feature>
<keyword evidence="17" id="KW-1185">Reference proteome</keyword>
<gene>
    <name evidence="16" type="ORF">Dbus_chr2Rg1063</name>
</gene>
<reference evidence="16 17" key="1">
    <citation type="submission" date="2015-08" db="EMBL/GenBank/DDBJ databases">
        <title>Ancestral chromatin configuration constrains chromatin evolution on differentiating sex chromosomes in Drosophila.</title>
        <authorList>
            <person name="Zhou Q."/>
            <person name="Bachtrog D."/>
        </authorList>
    </citation>
    <scope>NUCLEOTIDE SEQUENCE [LARGE SCALE GENOMIC DNA]</scope>
    <source>
        <tissue evidence="16">Whole larvae</tissue>
    </source>
</reference>
<evidence type="ECO:0000313" key="16">
    <source>
        <dbReference type="EMBL" id="ALC41484.1"/>
    </source>
</evidence>
<dbReference type="EMBL" id="CP012524">
    <property type="protein sequence ID" value="ALC41484.1"/>
    <property type="molecule type" value="Genomic_DNA"/>
</dbReference>
<dbReference type="AlphaFoldDB" id="A0A0M4E9C4"/>
<dbReference type="SMR" id="A0A0M4E9C4"/>
<protein>
    <recommendedName>
        <fullName evidence="13">Tafazzin family protein</fullName>
    </recommendedName>
</protein>
<feature type="compositionally biased region" description="Polar residues" evidence="14">
    <location>
        <begin position="112"/>
        <end position="122"/>
    </location>
</feature>
<keyword evidence="13" id="KW-0812">Transmembrane</keyword>
<feature type="region of interest" description="Disordered" evidence="14">
    <location>
        <begin position="64"/>
        <end position="124"/>
    </location>
</feature>
<dbReference type="PANTHER" id="PTHR12497">
    <property type="entry name" value="TAZ PROTEIN TAFAZZIN"/>
    <property type="match status" value="1"/>
</dbReference>
<keyword evidence="4" id="KW-1000">Mitochondrion outer membrane</keyword>
<comment type="catalytic activity">
    <reaction evidence="11">
        <text>1'-[1,2-diacyl-sn-glycero-3-phospho],3'-[1-acyl-sn-glycero-3-phospho]-glycerol + a 1,2-diacyl-sn-glycero-3-phosphocholine = a cardiolipin + a 1-acyl-sn-glycero-3-phosphocholine</text>
        <dbReference type="Rhea" id="RHEA:33731"/>
        <dbReference type="ChEBI" id="CHEBI:57643"/>
        <dbReference type="ChEBI" id="CHEBI:58168"/>
        <dbReference type="ChEBI" id="CHEBI:62237"/>
        <dbReference type="ChEBI" id="CHEBI:64743"/>
    </reaction>
    <physiologicalReaction direction="left-to-right" evidence="11">
        <dbReference type="Rhea" id="RHEA:33732"/>
    </physiologicalReaction>
    <physiologicalReaction direction="right-to-left" evidence="11">
        <dbReference type="Rhea" id="RHEA:33733"/>
    </physiologicalReaction>
</comment>
<dbReference type="OrthoDB" id="193467at2759"/>
<keyword evidence="9" id="KW-0012">Acyltransferase</keyword>
<dbReference type="Pfam" id="PF01553">
    <property type="entry name" value="Acyltransferase"/>
    <property type="match status" value="1"/>
</dbReference>
<evidence type="ECO:0000256" key="5">
    <source>
        <dbReference type="ARBA" id="ARBA00022792"/>
    </source>
</evidence>
<evidence type="ECO:0000256" key="3">
    <source>
        <dbReference type="ARBA" id="ARBA00022679"/>
    </source>
</evidence>
<evidence type="ECO:0000256" key="8">
    <source>
        <dbReference type="ARBA" id="ARBA00023136"/>
    </source>
</evidence>
<dbReference type="SMART" id="SM00563">
    <property type="entry name" value="PlsC"/>
    <property type="match status" value="1"/>
</dbReference>
<evidence type="ECO:0000256" key="2">
    <source>
        <dbReference type="ARBA" id="ARBA00010524"/>
    </source>
</evidence>
<evidence type="ECO:0000256" key="6">
    <source>
        <dbReference type="ARBA" id="ARBA00023098"/>
    </source>
</evidence>
<keyword evidence="7" id="KW-0496">Mitochondrion</keyword>
<dbReference type="GO" id="GO:0047184">
    <property type="term" value="F:1-acylglycerophosphocholine O-acyltransferase activity"/>
    <property type="evidence" value="ECO:0007669"/>
    <property type="project" value="TreeGrafter"/>
</dbReference>
<name>A0A0M4E9C4_DROBS</name>
<dbReference type="Proteomes" id="UP000494163">
    <property type="component" value="Chromosome 2R"/>
</dbReference>
<proteinExistence type="inferred from homology"/>
<dbReference type="PANTHER" id="PTHR12497:SF0">
    <property type="entry name" value="TAFAZZIN"/>
    <property type="match status" value="1"/>
</dbReference>
<organism evidence="16 17">
    <name type="scientific">Drosophila busckii</name>
    <name type="common">Fruit fly</name>
    <dbReference type="NCBI Taxonomy" id="30019"/>
    <lineage>
        <taxon>Eukaryota</taxon>
        <taxon>Metazoa</taxon>
        <taxon>Ecdysozoa</taxon>
        <taxon>Arthropoda</taxon>
        <taxon>Hexapoda</taxon>
        <taxon>Insecta</taxon>
        <taxon>Pterygota</taxon>
        <taxon>Neoptera</taxon>
        <taxon>Endopterygota</taxon>
        <taxon>Diptera</taxon>
        <taxon>Brachycera</taxon>
        <taxon>Muscomorpha</taxon>
        <taxon>Ephydroidea</taxon>
        <taxon>Drosophilidae</taxon>
        <taxon>Drosophila</taxon>
    </lineage>
</organism>
<comment type="catalytic activity">
    <reaction evidence="12">
        <text>1,2-di-(9Z-octadecenoyl)-sn-glycero-3-phosphocholine + 1-hexadecanoyl-sn-glycero-3-phosphocholine = 1-hexadecanoyl-2-(9Z-octadecenoyl)-sn-glycero-3-phosphocholine + 1-(9Z-octadecenoyl)-sn-glycero-3-phosphocholine</text>
        <dbReference type="Rhea" id="RHEA:43816"/>
        <dbReference type="ChEBI" id="CHEBI:28610"/>
        <dbReference type="ChEBI" id="CHEBI:72998"/>
        <dbReference type="ChEBI" id="CHEBI:73001"/>
        <dbReference type="ChEBI" id="CHEBI:74669"/>
    </reaction>
    <physiologicalReaction direction="left-to-right" evidence="12">
        <dbReference type="Rhea" id="RHEA:43817"/>
    </physiologicalReaction>
    <physiologicalReaction direction="right-to-left" evidence="12">
        <dbReference type="Rhea" id="RHEA:43818"/>
    </physiologicalReaction>
</comment>
<evidence type="ECO:0000256" key="12">
    <source>
        <dbReference type="ARBA" id="ARBA00049543"/>
    </source>
</evidence>
<dbReference type="GO" id="GO:0005743">
    <property type="term" value="C:mitochondrial inner membrane"/>
    <property type="evidence" value="ECO:0007669"/>
    <property type="project" value="UniProtKB-SubCell"/>
</dbReference>
<evidence type="ECO:0000256" key="4">
    <source>
        <dbReference type="ARBA" id="ARBA00022787"/>
    </source>
</evidence>
<evidence type="ECO:0000256" key="11">
    <source>
        <dbReference type="ARBA" id="ARBA00047906"/>
    </source>
</evidence>
<keyword evidence="3" id="KW-0808">Transferase</keyword>
<dbReference type="CDD" id="cd07989">
    <property type="entry name" value="LPLAT_AGPAT-like"/>
    <property type="match status" value="1"/>
</dbReference>
<sequence length="388" mass="44494">MLMSIVYRNLHGLRGPALNLNLIGTRSLWHWQLHQLQKNVYGHHIHILGARTRHYVQAPEARALPDDRTSAGLQQPPPQQQQQSKGEQQQDLAQTQSSTDTLTPTENKDGNQTDGDSTSEKMSSPVDVPYDISWIFPKLRRPSKLWYFTSQLVITLVGIFSKIILVVLNKTHVFNKERLVQEVSKRPKGIPLVTVSNHYSCFDDPGIWGVLPFRYLCSTKYIRWSMAAHDICFTNKKHSTFFMLGKCIPVVRGNGVYQDAINLCIEKCARGDWVHVFPEGKVNMEKEELRLKWGVGRIIYESPKIPIILPLWHAGMDDVLPNVEPYMLQVRKKVTINIGQPLDLNDFINDLRAQNVPEPTARKLITDKIQDAFHDLRIETENLHRARS</sequence>
<comment type="subcellular location">
    <subcellularLocation>
        <location evidence="1">Mitochondrion inner membrane</location>
        <topology evidence="1">Peripheral membrane protein</topology>
        <orientation evidence="1">Intermembrane side</orientation>
    </subcellularLocation>
    <subcellularLocation>
        <location evidence="10">Mitochondrion outer membrane</location>
        <topology evidence="10">Peripheral membrane protein</topology>
        <orientation evidence="10">Intermembrane side</orientation>
    </subcellularLocation>
</comment>
<keyword evidence="8 13" id="KW-0472">Membrane</keyword>